<protein>
    <submittedName>
        <fullName evidence="8">Glycosyltransferase</fullName>
        <ecNumber evidence="8">2.4.-.-</ecNumber>
    </submittedName>
</protein>
<sequence length="338" mass="38391">MNICLSIVVPTYQHPAALLQCLKALLSQSFDKHKYEIIVVSDGPDMATHQIVFDLIKSIPETTIITFCYMPYKKGRDAARNLGWQMAKGQLVAFIDDDHIATADWAESFWTEYKKHQHESIVFIGNVNTSRISLLDTSKNEQQPLSAANCASAKTTLNKIKGFDEDFARSWGDQNALHFKMLTTNVPFIHVDGASSFNAVRDVNWGISILQSKQHIYKSKLFSNSSSSESIPWANYFIMTILFVFTFVGWAWDLNPFALIALATWFLMVILLTIKRMENIIPSFTNIVEMMATSMFLPFLSIYWSLRGTYKARILHSSKNKKKYESYFNSSDGIPASA</sequence>
<evidence type="ECO:0000313" key="8">
    <source>
        <dbReference type="EMBL" id="MBV4356101.1"/>
    </source>
</evidence>
<organism evidence="8 9">
    <name type="scientific">Pinibacter aurantiacus</name>
    <dbReference type="NCBI Taxonomy" id="2851599"/>
    <lineage>
        <taxon>Bacteria</taxon>
        <taxon>Pseudomonadati</taxon>
        <taxon>Bacteroidota</taxon>
        <taxon>Chitinophagia</taxon>
        <taxon>Chitinophagales</taxon>
        <taxon>Chitinophagaceae</taxon>
        <taxon>Pinibacter</taxon>
    </lineage>
</organism>
<keyword evidence="3 8" id="KW-0328">Glycosyltransferase</keyword>
<keyword evidence="2" id="KW-1003">Cell membrane</keyword>
<evidence type="ECO:0000256" key="2">
    <source>
        <dbReference type="ARBA" id="ARBA00022475"/>
    </source>
</evidence>
<dbReference type="Pfam" id="PF00535">
    <property type="entry name" value="Glycos_transf_2"/>
    <property type="match status" value="1"/>
</dbReference>
<evidence type="ECO:0000256" key="6">
    <source>
        <dbReference type="SAM" id="Phobius"/>
    </source>
</evidence>
<keyword evidence="6" id="KW-1133">Transmembrane helix</keyword>
<comment type="caution">
    <text evidence="8">The sequence shown here is derived from an EMBL/GenBank/DDBJ whole genome shotgun (WGS) entry which is preliminary data.</text>
</comment>
<keyword evidence="9" id="KW-1185">Reference proteome</keyword>
<dbReference type="Proteomes" id="UP000812270">
    <property type="component" value="Unassembled WGS sequence"/>
</dbReference>
<evidence type="ECO:0000256" key="4">
    <source>
        <dbReference type="ARBA" id="ARBA00022679"/>
    </source>
</evidence>
<reference evidence="8" key="1">
    <citation type="submission" date="2021-06" db="EMBL/GenBank/DDBJ databases">
        <authorList>
            <person name="Huq M.A."/>
        </authorList>
    </citation>
    <scope>NUCLEOTIDE SEQUENCE</scope>
    <source>
        <strain evidence="8">MAH-26</strain>
    </source>
</reference>
<comment type="subcellular location">
    <subcellularLocation>
        <location evidence="1">Cell membrane</location>
    </subcellularLocation>
</comment>
<feature type="transmembrane region" description="Helical" evidence="6">
    <location>
        <begin position="257"/>
        <end position="274"/>
    </location>
</feature>
<dbReference type="AlphaFoldDB" id="A0A9E2W760"/>
<evidence type="ECO:0000259" key="7">
    <source>
        <dbReference type="Pfam" id="PF00535"/>
    </source>
</evidence>
<dbReference type="GO" id="GO:0016757">
    <property type="term" value="F:glycosyltransferase activity"/>
    <property type="evidence" value="ECO:0007669"/>
    <property type="project" value="UniProtKB-KW"/>
</dbReference>
<keyword evidence="5 6" id="KW-0472">Membrane</keyword>
<feature type="domain" description="Glycosyltransferase 2-like" evidence="7">
    <location>
        <begin position="6"/>
        <end position="123"/>
    </location>
</feature>
<dbReference type="GO" id="GO:0005886">
    <property type="term" value="C:plasma membrane"/>
    <property type="evidence" value="ECO:0007669"/>
    <property type="project" value="UniProtKB-SubCell"/>
</dbReference>
<evidence type="ECO:0000313" key="9">
    <source>
        <dbReference type="Proteomes" id="UP000812270"/>
    </source>
</evidence>
<evidence type="ECO:0000256" key="3">
    <source>
        <dbReference type="ARBA" id="ARBA00022676"/>
    </source>
</evidence>
<evidence type="ECO:0000256" key="5">
    <source>
        <dbReference type="ARBA" id="ARBA00023136"/>
    </source>
</evidence>
<gene>
    <name evidence="8" type="ORF">KTO63_03010</name>
</gene>
<dbReference type="PANTHER" id="PTHR43646:SF2">
    <property type="entry name" value="GLYCOSYLTRANSFERASE 2-LIKE DOMAIN-CONTAINING PROTEIN"/>
    <property type="match status" value="1"/>
</dbReference>
<dbReference type="CDD" id="cd00761">
    <property type="entry name" value="Glyco_tranf_GTA_type"/>
    <property type="match status" value="1"/>
</dbReference>
<dbReference type="PANTHER" id="PTHR43646">
    <property type="entry name" value="GLYCOSYLTRANSFERASE"/>
    <property type="match status" value="1"/>
</dbReference>
<dbReference type="RefSeq" id="WP_217789636.1">
    <property type="nucleotide sequence ID" value="NZ_JAHSPG010000001.1"/>
</dbReference>
<evidence type="ECO:0000256" key="1">
    <source>
        <dbReference type="ARBA" id="ARBA00004236"/>
    </source>
</evidence>
<dbReference type="InterPro" id="IPR001173">
    <property type="entry name" value="Glyco_trans_2-like"/>
</dbReference>
<dbReference type="EMBL" id="JAHSPG010000001">
    <property type="protein sequence ID" value="MBV4356101.1"/>
    <property type="molecule type" value="Genomic_DNA"/>
</dbReference>
<keyword evidence="6" id="KW-0812">Transmembrane</keyword>
<dbReference type="EC" id="2.4.-.-" evidence="8"/>
<feature type="transmembrane region" description="Helical" evidence="6">
    <location>
        <begin position="233"/>
        <end position="251"/>
    </location>
</feature>
<proteinExistence type="predicted"/>
<feature type="transmembrane region" description="Helical" evidence="6">
    <location>
        <begin position="286"/>
        <end position="306"/>
    </location>
</feature>
<name>A0A9E2W760_9BACT</name>
<accession>A0A9E2W760</accession>
<keyword evidence="4 8" id="KW-0808">Transferase</keyword>